<dbReference type="Proteomes" id="UP001163336">
    <property type="component" value="Chromosome"/>
</dbReference>
<evidence type="ECO:0000313" key="2">
    <source>
        <dbReference type="Proteomes" id="UP001163336"/>
    </source>
</evidence>
<organism evidence="1 2">
    <name type="scientific">Massilia varians</name>
    <dbReference type="NCBI Taxonomy" id="457921"/>
    <lineage>
        <taxon>Bacteria</taxon>
        <taxon>Pseudomonadati</taxon>
        <taxon>Pseudomonadota</taxon>
        <taxon>Betaproteobacteria</taxon>
        <taxon>Burkholderiales</taxon>
        <taxon>Oxalobacteraceae</taxon>
        <taxon>Telluria group</taxon>
        <taxon>Massilia</taxon>
    </lineage>
</organism>
<evidence type="ECO:0008006" key="3">
    <source>
        <dbReference type="Google" id="ProtNLM"/>
    </source>
</evidence>
<sequence>MRGRARQTAAFLRAMRAGAQMSICSVVIVPSNVSERKEMTVNSRCNYTGLFSQRIPTRSITNTIASFFARLSRFGRR</sequence>
<accession>A0ABM8CB54</accession>
<name>A0ABM8CB54_9BURK</name>
<gene>
    <name evidence="1" type="ORF">MasN3_40020</name>
</gene>
<protein>
    <recommendedName>
        <fullName evidence="3">Secreted protein</fullName>
    </recommendedName>
</protein>
<reference evidence="1" key="1">
    <citation type="submission" date="2022-11" db="EMBL/GenBank/DDBJ databases">
        <title>Isolation and characterization of PLA-degrading bacterium Massilia sp. from Antarctic soil.</title>
        <authorList>
            <person name="Sato K."/>
            <person name="Gomez-Fuentes C."/>
            <person name="Ahmad S.A."/>
            <person name="Zulkharnain A."/>
        </authorList>
    </citation>
    <scope>NUCLEOTIDE SEQUENCE</scope>
    <source>
        <strain evidence="1">N-3</strain>
    </source>
</reference>
<proteinExistence type="predicted"/>
<keyword evidence="2" id="KW-1185">Reference proteome</keyword>
<dbReference type="EMBL" id="AP026966">
    <property type="protein sequence ID" value="BDT60508.1"/>
    <property type="molecule type" value="Genomic_DNA"/>
</dbReference>
<evidence type="ECO:0000313" key="1">
    <source>
        <dbReference type="EMBL" id="BDT60508.1"/>
    </source>
</evidence>